<evidence type="ECO:0000256" key="2">
    <source>
        <dbReference type="RuleBase" id="RU367157"/>
    </source>
</evidence>
<dbReference type="CDD" id="cd09848">
    <property type="entry name" value="M28_TfR"/>
    <property type="match status" value="1"/>
</dbReference>
<dbReference type="GO" id="GO:0009897">
    <property type="term" value="C:external side of plasma membrane"/>
    <property type="evidence" value="ECO:0007669"/>
    <property type="project" value="TreeGrafter"/>
</dbReference>
<keyword evidence="2" id="KW-0564">Palmitate</keyword>
<feature type="region of interest" description="Disordered" evidence="3">
    <location>
        <begin position="72"/>
        <end position="95"/>
    </location>
</feature>
<dbReference type="Gene3D" id="1.20.930.40">
    <property type="entry name" value="Transferrin receptor-like, dimerisation domain"/>
    <property type="match status" value="1"/>
</dbReference>
<sequence>QIVEGNEISVEMKSSSDEGEEVGGSFSQTQQNSNRKWSKLAKIAVIIIFVFISGYLLGYVSHRKPRAVIQQVEDGDEETETEVESTPDLGTQPFANWNSVTDTLGRKLTISSMKRTLDEVSSQDHRAGSDEDHRLGQKVLEQFQNLEMEPWMDVHYVKLQVPSGVQNKVLMGSEEVGNPKGYLAYSATGTKQGKVVYANYGRKEDLEKLQSFRVNLTENIALVRTGKLSFAEKVANAARFGLAAVLIYREFGSENELNTELYGQVHLGTGDPYTPGFPSFNHTQFPPSKSSGLPEILAQTITGETARKILQKMGGKDAPGDFTGALPGVTKYTLGGETSVSVSVNNVLVDTKIYNIFGVIRGFVDPDRYVVLGAQRDAFGHGFAKSTVGTSLLLELARAIKDLVRDGFRPRRSIVFASWSGGEFGSVGSTEWLEAYLSSLNLRAFSYISLDSSVTGLKQFKASSSPLLHKLLKNTMDEVRSPRSSMSLSKDYTDWDKTGLEPMQMEDGAFPFLALSGIPSVSFRFVSDTDSSDYSGTPLDTREHLDEATESKLEDVLVSAAQLAGQMALRLVHDHILKLDINEYTRIFRINMVRIMREIKQVEALHSEMSSVMSIRWLSSAIGSYSSAVSALEREIRNSDLDVAETCRNINDRIMRVEHNLLSPYVSPRDVPFRHIIFGSGDYSIAALLQHFSALKERASGSDTDLFRNQFALITWTLQSCANDLSGDVWAQDNLI</sequence>
<dbReference type="Pfam" id="PF04253">
    <property type="entry name" value="TFR_dimer"/>
    <property type="match status" value="1"/>
</dbReference>
<dbReference type="InterPro" id="IPR003137">
    <property type="entry name" value="PA_domain"/>
</dbReference>
<evidence type="ECO:0000256" key="1">
    <source>
        <dbReference type="ARBA" id="ARBA00005634"/>
    </source>
</evidence>
<organism evidence="7 8">
    <name type="scientific">Silurus asotus</name>
    <name type="common">Amur catfish</name>
    <name type="synonym">Parasilurus asotus</name>
    <dbReference type="NCBI Taxonomy" id="30991"/>
    <lineage>
        <taxon>Eukaryota</taxon>
        <taxon>Metazoa</taxon>
        <taxon>Chordata</taxon>
        <taxon>Craniata</taxon>
        <taxon>Vertebrata</taxon>
        <taxon>Euteleostomi</taxon>
        <taxon>Actinopterygii</taxon>
        <taxon>Neopterygii</taxon>
        <taxon>Teleostei</taxon>
        <taxon>Ostariophysi</taxon>
        <taxon>Siluriformes</taxon>
        <taxon>Siluridae</taxon>
        <taxon>Silurus</taxon>
    </lineage>
</organism>
<dbReference type="SUPFAM" id="SSF47672">
    <property type="entry name" value="Transferrin receptor-like dimerisation domain"/>
    <property type="match status" value="1"/>
</dbReference>
<keyword evidence="2" id="KW-0812">Transmembrane</keyword>
<feature type="transmembrane region" description="Helical" evidence="2">
    <location>
        <begin position="40"/>
        <end position="60"/>
    </location>
</feature>
<dbReference type="InterPro" id="IPR007484">
    <property type="entry name" value="Peptidase_M28"/>
</dbReference>
<evidence type="ECO:0000313" key="7">
    <source>
        <dbReference type="EMBL" id="KAI5610243.1"/>
    </source>
</evidence>
<comment type="subunit">
    <text evidence="2">Homodimer; disulfide-linked.</text>
</comment>
<dbReference type="AlphaFoldDB" id="A0AAD5FBT2"/>
<dbReference type="InterPro" id="IPR046450">
    <property type="entry name" value="PA_dom_sf"/>
</dbReference>
<keyword evidence="2" id="KW-0449">Lipoprotein</keyword>
<dbReference type="InterPro" id="IPR007365">
    <property type="entry name" value="TFR-like_dimer_dom"/>
</dbReference>
<proteinExistence type="inferred from homology"/>
<dbReference type="Gene3D" id="3.40.630.10">
    <property type="entry name" value="Zn peptidases"/>
    <property type="match status" value="1"/>
</dbReference>
<dbReference type="PANTHER" id="PTHR10404:SF26">
    <property type="entry name" value="TRANSFERRIN RECEPTOR PROTEIN 1"/>
    <property type="match status" value="1"/>
</dbReference>
<evidence type="ECO:0000259" key="5">
    <source>
        <dbReference type="Pfam" id="PF04253"/>
    </source>
</evidence>
<dbReference type="SUPFAM" id="SSF52025">
    <property type="entry name" value="PA domain"/>
    <property type="match status" value="1"/>
</dbReference>
<dbReference type="GO" id="GO:0033572">
    <property type="term" value="P:transferrin transport"/>
    <property type="evidence" value="ECO:0007669"/>
    <property type="project" value="UniProtKB-UniRule"/>
</dbReference>
<feature type="non-terminal residue" evidence="7">
    <location>
        <position position="1"/>
    </location>
</feature>
<dbReference type="SUPFAM" id="SSF53187">
    <property type="entry name" value="Zn-dependent exopeptidases"/>
    <property type="match status" value="1"/>
</dbReference>
<feature type="domain" description="PA" evidence="4">
    <location>
        <begin position="192"/>
        <end position="254"/>
    </location>
</feature>
<comment type="caution">
    <text evidence="7">The sequence shown here is derived from an EMBL/GenBank/DDBJ whole genome shotgun (WGS) entry which is preliminary data.</text>
</comment>
<dbReference type="GO" id="GO:0031623">
    <property type="term" value="P:receptor internalization"/>
    <property type="evidence" value="ECO:0007669"/>
    <property type="project" value="UniProtKB-UniRule"/>
</dbReference>
<dbReference type="InterPro" id="IPR036757">
    <property type="entry name" value="TFR-like_dimer_dom_sf"/>
</dbReference>
<keyword evidence="2" id="KW-0325">Glycoprotein</keyword>
<reference evidence="7" key="1">
    <citation type="submission" date="2018-07" db="EMBL/GenBank/DDBJ databases">
        <title>Comparative genomics of catfishes provides insights into carnivory and benthic adaptation.</title>
        <authorList>
            <person name="Zhang Y."/>
            <person name="Wang D."/>
            <person name="Peng Z."/>
            <person name="Zheng S."/>
            <person name="Shao F."/>
            <person name="Tao W."/>
        </authorList>
    </citation>
    <scope>NUCLEOTIDE SEQUENCE</scope>
    <source>
        <strain evidence="7">Chongqing</strain>
    </source>
</reference>
<name>A0AAD5FBT2_SILAS</name>
<protein>
    <recommendedName>
        <fullName evidence="2">Transferrin receptor protein 1</fullName>
    </recommendedName>
</protein>
<feature type="non-terminal residue" evidence="7">
    <location>
        <position position="736"/>
    </location>
</feature>
<comment type="subcellular location">
    <subcellularLocation>
        <location evidence="2">Cell membrane</location>
        <topology evidence="2">Single-pass type II membrane protein</topology>
    </subcellularLocation>
    <subcellularLocation>
        <location evidence="2">Melanosome</location>
    </subcellularLocation>
</comment>
<keyword evidence="2" id="KW-1133">Transmembrane helix</keyword>
<dbReference type="InterPro" id="IPR039373">
    <property type="entry name" value="Peptidase_M28B"/>
</dbReference>
<comment type="PTM">
    <text evidence="2">Stearoylated.</text>
</comment>
<dbReference type="Pfam" id="PF02225">
    <property type="entry name" value="PA"/>
    <property type="match status" value="1"/>
</dbReference>
<keyword evidence="2" id="KW-0472">Membrane</keyword>
<dbReference type="GO" id="GO:0006879">
    <property type="term" value="P:intracellular iron ion homeostasis"/>
    <property type="evidence" value="ECO:0007669"/>
    <property type="project" value="UniProtKB-UniRule"/>
</dbReference>
<evidence type="ECO:0000259" key="6">
    <source>
        <dbReference type="Pfam" id="PF04389"/>
    </source>
</evidence>
<evidence type="ECO:0000259" key="4">
    <source>
        <dbReference type="Pfam" id="PF02225"/>
    </source>
</evidence>
<comment type="similarity">
    <text evidence="1 2">Belongs to the peptidase M28 family. M28B subfamily.</text>
</comment>
<evidence type="ECO:0000256" key="3">
    <source>
        <dbReference type="SAM" id="MobiDB-lite"/>
    </source>
</evidence>
<dbReference type="GO" id="GO:0042470">
    <property type="term" value="C:melanosome"/>
    <property type="evidence" value="ECO:0007669"/>
    <property type="project" value="UniProtKB-SubCell"/>
</dbReference>
<keyword evidence="2 7" id="KW-0675">Receptor</keyword>
<dbReference type="GO" id="GO:0004998">
    <property type="term" value="F:transferrin receptor activity"/>
    <property type="evidence" value="ECO:0007669"/>
    <property type="project" value="UniProtKB-UniRule"/>
</dbReference>
<keyword evidence="8" id="KW-1185">Reference proteome</keyword>
<dbReference type="Gene3D" id="3.50.30.30">
    <property type="match status" value="1"/>
</dbReference>
<dbReference type="Pfam" id="PF04389">
    <property type="entry name" value="Peptidase_M28"/>
    <property type="match status" value="1"/>
</dbReference>
<keyword evidence="2" id="KW-0254">Endocytosis</keyword>
<accession>A0AAD5FBT2</accession>
<dbReference type="PANTHER" id="PTHR10404">
    <property type="entry name" value="N-ACETYLATED-ALPHA-LINKED ACIDIC DIPEPTIDASE"/>
    <property type="match status" value="1"/>
</dbReference>
<keyword evidence="2" id="KW-1003">Cell membrane</keyword>
<gene>
    <name evidence="7" type="ORF">C0J50_9321</name>
</gene>
<evidence type="ECO:0000313" key="8">
    <source>
        <dbReference type="Proteomes" id="UP001205998"/>
    </source>
</evidence>
<dbReference type="EMBL" id="MU574242">
    <property type="protein sequence ID" value="KAI5610243.1"/>
    <property type="molecule type" value="Genomic_DNA"/>
</dbReference>
<feature type="compositionally biased region" description="Acidic residues" evidence="3">
    <location>
        <begin position="73"/>
        <end position="85"/>
    </location>
</feature>
<dbReference type="FunFam" id="3.40.630.10:FF:000065">
    <property type="entry name" value="Transferrin receptor 1b"/>
    <property type="match status" value="1"/>
</dbReference>
<comment type="function">
    <text evidence="2">Cellular uptake of iron occurs via receptor-mediated endocytosis of ligand-occupied transferrin receptor into specialized endosomes. Endosomal acidification leads to iron release. The apotransferrin-receptor complex is then recycled to the cell surface with a return to neutral pH and the concomitant loss of affinity of apotransferrin for its receptor. Transferrin receptor is necessary for development of erythrocytes and the nervous system. Acts as a lipid sensor that regulates mitochondrial fusion by regulating activation of the JNK pathway.</text>
</comment>
<feature type="domain" description="Peptidase M28" evidence="6">
    <location>
        <begin position="365"/>
        <end position="558"/>
    </location>
</feature>
<feature type="domain" description="Transferrin receptor-like dimerisation" evidence="5">
    <location>
        <begin position="614"/>
        <end position="725"/>
    </location>
</feature>
<dbReference type="Proteomes" id="UP001205998">
    <property type="component" value="Unassembled WGS sequence"/>
</dbReference>
<dbReference type="FunFam" id="1.20.930.40:FF:000002">
    <property type="entry name" value="Transferrin receptor protein 1"/>
    <property type="match status" value="1"/>
</dbReference>
<feature type="region of interest" description="Disordered" evidence="3">
    <location>
        <begin position="1"/>
        <end position="30"/>
    </location>
</feature>